<feature type="compositionally biased region" description="Polar residues" evidence="2">
    <location>
        <begin position="588"/>
        <end position="597"/>
    </location>
</feature>
<evidence type="ECO:0008006" key="6">
    <source>
        <dbReference type="Google" id="ProtNLM"/>
    </source>
</evidence>
<evidence type="ECO:0000256" key="1">
    <source>
        <dbReference type="SAM" id="Coils"/>
    </source>
</evidence>
<organism evidence="4 5">
    <name type="scientific">Solanum bulbocastanum</name>
    <name type="common">Wild potato</name>
    <dbReference type="NCBI Taxonomy" id="147425"/>
    <lineage>
        <taxon>Eukaryota</taxon>
        <taxon>Viridiplantae</taxon>
        <taxon>Streptophyta</taxon>
        <taxon>Embryophyta</taxon>
        <taxon>Tracheophyta</taxon>
        <taxon>Spermatophyta</taxon>
        <taxon>Magnoliopsida</taxon>
        <taxon>eudicotyledons</taxon>
        <taxon>Gunneridae</taxon>
        <taxon>Pentapetalae</taxon>
        <taxon>asterids</taxon>
        <taxon>lamiids</taxon>
        <taxon>Solanales</taxon>
        <taxon>Solanaceae</taxon>
        <taxon>Solanoideae</taxon>
        <taxon>Solaneae</taxon>
        <taxon>Solanum</taxon>
    </lineage>
</organism>
<name>A0AAN8SRV2_SOLBU</name>
<feature type="compositionally biased region" description="Polar residues" evidence="2">
    <location>
        <begin position="533"/>
        <end position="556"/>
    </location>
</feature>
<keyword evidence="1" id="KW-0175">Coiled coil</keyword>
<feature type="compositionally biased region" description="Basic and acidic residues" evidence="2">
    <location>
        <begin position="197"/>
        <end position="228"/>
    </location>
</feature>
<feature type="region of interest" description="Disordered" evidence="2">
    <location>
        <begin position="408"/>
        <end position="448"/>
    </location>
</feature>
<feature type="compositionally biased region" description="Basic and acidic residues" evidence="2">
    <location>
        <begin position="359"/>
        <end position="370"/>
    </location>
</feature>
<evidence type="ECO:0000313" key="5">
    <source>
        <dbReference type="Proteomes" id="UP001371456"/>
    </source>
</evidence>
<feature type="region of interest" description="Disordered" evidence="2">
    <location>
        <begin position="359"/>
        <end position="378"/>
    </location>
</feature>
<reference evidence="4 5" key="1">
    <citation type="submission" date="2024-02" db="EMBL/GenBank/DDBJ databases">
        <title>de novo genome assembly of Solanum bulbocastanum strain 11H21.</title>
        <authorList>
            <person name="Hosaka A.J."/>
        </authorList>
    </citation>
    <scope>NUCLEOTIDE SEQUENCE [LARGE SCALE GENOMIC DNA]</scope>
    <source>
        <tissue evidence="4">Young leaves</tissue>
    </source>
</reference>
<keyword evidence="3" id="KW-1133">Transmembrane helix</keyword>
<dbReference type="Proteomes" id="UP001371456">
    <property type="component" value="Unassembled WGS sequence"/>
</dbReference>
<dbReference type="PANTHER" id="PTHR36143:SF7">
    <property type="entry name" value="PROTEIN STARMAKER-LIKE"/>
    <property type="match status" value="1"/>
</dbReference>
<sequence length="713" mass="80948">MAKGGSMKGHMQHHNRGRTTCAVLLLLAFGVAIFGVIILHKLRERRIFNLLVKDKQIELIHLKFLLQKERDHTKEAKRKAEEMKSKMQWLRMQKRDLESRIMEMRSTISSLKDEQRTIEVALEERQDEINMLREKFTEMNSEESQAKLLSESLQQNETKSDIPVKVWSVSADDPSNPAINFTIKAAGTKEATGGESEELHESIKRNDQKSSIENIHRNTTRQGEDRGQAQDGEGSADWRSNTGEQELTIAQEDVSDNISSSVFQTLDGKRETADSSKTGEIFLEEKRYDNGDSYVETINHSGQVQKHSKEVGAIDATDWKEHGAAIGGDFADSQGNNQESGRKYKDGMKLEMKEIYKSTDGSRVKQEQIRKTKGKSRRIIAKSKVTESGANTEKRGVVSMRNRKFFKEIQESATNERVGGSKQEKQKHKQEKSMKTDRRYKYGPEDRMIGMTYKPQRFKNLEEVFGNQVRSVPEQKLDISRQRMQDDNSNLKDDPPRKTAPKKSAGTEEGIREGRKSDTNEITEEGQEREVNNTESEMSQSSQEVPTKTAASNVNRVSKDTGNKKSEETTQSQEAIGIIREHQEQEQADSLANSSEHANIPERDVKAYDLQVENDQETGVIDQSRGISQEVRYQKLSSTARAEEENNTIFTDTERRLAGNLHSSSTHVKNAEMAFKDGNLDTENDKETEEEEEEEDHSEGSAANMEEEGEDVN</sequence>
<keyword evidence="3" id="KW-0472">Membrane</keyword>
<feature type="compositionally biased region" description="Basic and acidic residues" evidence="2">
    <location>
        <begin position="473"/>
        <end position="497"/>
    </location>
</feature>
<feature type="compositionally biased region" description="Acidic residues" evidence="2">
    <location>
        <begin position="686"/>
        <end position="697"/>
    </location>
</feature>
<feature type="compositionally biased region" description="Basic and acidic residues" evidence="2">
    <location>
        <begin position="431"/>
        <end position="448"/>
    </location>
</feature>
<feature type="region of interest" description="Disordered" evidence="2">
    <location>
        <begin position="665"/>
        <end position="713"/>
    </location>
</feature>
<keyword evidence="3" id="KW-0812">Transmembrane</keyword>
<feature type="compositionally biased region" description="Basic and acidic residues" evidence="2">
    <location>
        <begin position="674"/>
        <end position="685"/>
    </location>
</feature>
<dbReference type="AlphaFoldDB" id="A0AAN8SRV2"/>
<feature type="transmembrane region" description="Helical" evidence="3">
    <location>
        <begin position="21"/>
        <end position="40"/>
    </location>
</feature>
<gene>
    <name evidence="4" type="ORF">RDI58_029484</name>
</gene>
<evidence type="ECO:0000256" key="2">
    <source>
        <dbReference type="SAM" id="MobiDB-lite"/>
    </source>
</evidence>
<feature type="coiled-coil region" evidence="1">
    <location>
        <begin position="66"/>
        <end position="142"/>
    </location>
</feature>
<protein>
    <recommendedName>
        <fullName evidence="6">Micronuclear linker histone polyprotein</fullName>
    </recommendedName>
</protein>
<dbReference type="PANTHER" id="PTHR36143">
    <property type="entry name" value="OS08G0177500 PROTEIN"/>
    <property type="match status" value="1"/>
</dbReference>
<proteinExistence type="predicted"/>
<comment type="caution">
    <text evidence="4">The sequence shown here is derived from an EMBL/GenBank/DDBJ whole genome shotgun (WGS) entry which is preliminary data.</text>
</comment>
<evidence type="ECO:0000256" key="3">
    <source>
        <dbReference type="SAM" id="Phobius"/>
    </source>
</evidence>
<evidence type="ECO:0000313" key="4">
    <source>
        <dbReference type="EMBL" id="KAK6774245.1"/>
    </source>
</evidence>
<feature type="region of interest" description="Disordered" evidence="2">
    <location>
        <begin position="465"/>
        <end position="605"/>
    </location>
</feature>
<feature type="compositionally biased region" description="Basic and acidic residues" evidence="2">
    <location>
        <begin position="557"/>
        <end position="568"/>
    </location>
</feature>
<dbReference type="EMBL" id="JBANQN010000012">
    <property type="protein sequence ID" value="KAK6774245.1"/>
    <property type="molecule type" value="Genomic_DNA"/>
</dbReference>
<feature type="compositionally biased region" description="Basic and acidic residues" evidence="2">
    <location>
        <begin position="505"/>
        <end position="519"/>
    </location>
</feature>
<keyword evidence="5" id="KW-1185">Reference proteome</keyword>
<accession>A0AAN8SRV2</accession>
<feature type="region of interest" description="Disordered" evidence="2">
    <location>
        <begin position="187"/>
        <end position="240"/>
    </location>
</feature>